<keyword evidence="3" id="KW-1185">Reference proteome</keyword>
<dbReference type="Proteomes" id="UP000094472">
    <property type="component" value="Unassembled WGS sequence"/>
</dbReference>
<name>A0A1E3VPK3_9HYPH</name>
<evidence type="ECO:0000313" key="2">
    <source>
        <dbReference type="EMBL" id="ODR95444.1"/>
    </source>
</evidence>
<organism evidence="2 3">
    <name type="scientific">Methyloceanibacter superfactus</name>
    <dbReference type="NCBI Taxonomy" id="1774969"/>
    <lineage>
        <taxon>Bacteria</taxon>
        <taxon>Pseudomonadati</taxon>
        <taxon>Pseudomonadota</taxon>
        <taxon>Alphaproteobacteria</taxon>
        <taxon>Hyphomicrobiales</taxon>
        <taxon>Hyphomicrobiaceae</taxon>
        <taxon>Methyloceanibacter</taxon>
    </lineage>
</organism>
<feature type="compositionally biased region" description="Low complexity" evidence="1">
    <location>
        <begin position="120"/>
        <end position="144"/>
    </location>
</feature>
<evidence type="ECO:0000313" key="3">
    <source>
        <dbReference type="Proteomes" id="UP000094472"/>
    </source>
</evidence>
<evidence type="ECO:0008006" key="4">
    <source>
        <dbReference type="Google" id="ProtNLM"/>
    </source>
</evidence>
<dbReference type="InterPro" id="IPR027417">
    <property type="entry name" value="P-loop_NTPase"/>
</dbReference>
<dbReference type="AlphaFoldDB" id="A0A1E3VPK3"/>
<gene>
    <name evidence="2" type="ORF">AUC69_02805</name>
</gene>
<dbReference type="STRING" id="1774969.AUC69_02805"/>
<evidence type="ECO:0000256" key="1">
    <source>
        <dbReference type="SAM" id="MobiDB-lite"/>
    </source>
</evidence>
<feature type="compositionally biased region" description="Basic and acidic residues" evidence="1">
    <location>
        <begin position="194"/>
        <end position="205"/>
    </location>
</feature>
<feature type="region of interest" description="Disordered" evidence="1">
    <location>
        <begin position="173"/>
        <end position="211"/>
    </location>
</feature>
<dbReference type="Gene3D" id="3.40.50.300">
    <property type="entry name" value="P-loop containing nucleotide triphosphate hydrolases"/>
    <property type="match status" value="1"/>
</dbReference>
<proteinExistence type="predicted"/>
<accession>A0A1E3VPK3</accession>
<feature type="region of interest" description="Disordered" evidence="1">
    <location>
        <begin position="1"/>
        <end position="160"/>
    </location>
</feature>
<dbReference type="SUPFAM" id="SSF52540">
    <property type="entry name" value="P-loop containing nucleoside triphosphate hydrolases"/>
    <property type="match status" value="1"/>
</dbReference>
<protein>
    <recommendedName>
        <fullName evidence="4">CobQ/CobB/MinD/ParA nucleotide binding domain-containing protein</fullName>
    </recommendedName>
</protein>
<dbReference type="EMBL" id="LPWF01000034">
    <property type="protein sequence ID" value="ODR95444.1"/>
    <property type="molecule type" value="Genomic_DNA"/>
</dbReference>
<comment type="caution">
    <text evidence="2">The sequence shown here is derived from an EMBL/GenBank/DDBJ whole genome shotgun (WGS) entry which is preliminary data.</text>
</comment>
<sequence length="464" mass="48417">MVIPAAAQAERPAPLPKAEPRAEAVAAPAENTAQSRLHNKTDISADDSAAVPTRPTVWRAKEPPKRPSWLRVSPTRRPRTETEAPTASAETDRQAAPLLKEPLADEGGPPASTATDEAPEALPKTAAAPKTAPASKTASSPKPESVQKTEQAPETVAKPAATGLLDRLQREFADNGETSAPAKKKPRRGSGFLDRFRRADAKTAGDGRATATSTIRGADMAALSPNDLRHYLTQRIASPGIEEAAESPAAPKTARSDAGPVLTSLDAVLDRVLASATGGLPRALLVAGVSPNADATQAAIGLARALVDRNEQVVLVDLAKGASAVSGPLGMPRVPGFADLAAGRASFADVIRIDEDTPLQVIPAGNPTAMSGATEPDRFMRVFEALTQAYGCVVLHGDLRAVQALMPALKFELPAMVAVLPRGGSVEDEDEALRTFQSLGCPVVAYEGNGKQRRMGLFNRIAAV</sequence>
<reference evidence="2 3" key="1">
    <citation type="journal article" date="2016" name="Environ. Microbiol.">
        <title>New Methyloceanibacter diversity from North Sea sediments includes methanotroph containing solely the soluble methane monooxygenase.</title>
        <authorList>
            <person name="Vekeman B."/>
            <person name="Kerckhof F.M."/>
            <person name="Cremers G."/>
            <person name="de Vos P."/>
            <person name="Vandamme P."/>
            <person name="Boon N."/>
            <person name="Op den Camp H.J."/>
            <person name="Heylen K."/>
        </authorList>
    </citation>
    <scope>NUCLEOTIDE SEQUENCE [LARGE SCALE GENOMIC DNA]</scope>
    <source>
        <strain evidence="2 3">R-67175</strain>
    </source>
</reference>
<feature type="compositionally biased region" description="Low complexity" evidence="1">
    <location>
        <begin position="23"/>
        <end position="33"/>
    </location>
</feature>